<name>A0AAV1HBF3_XYRNO</name>
<feature type="compositionally biased region" description="Basic residues" evidence="1">
    <location>
        <begin position="201"/>
        <end position="210"/>
    </location>
</feature>
<evidence type="ECO:0000313" key="3">
    <source>
        <dbReference type="Proteomes" id="UP001178508"/>
    </source>
</evidence>
<feature type="compositionally biased region" description="Basic and acidic residues" evidence="1">
    <location>
        <begin position="188"/>
        <end position="200"/>
    </location>
</feature>
<evidence type="ECO:0000256" key="1">
    <source>
        <dbReference type="SAM" id="MobiDB-lite"/>
    </source>
</evidence>
<dbReference type="Proteomes" id="UP001178508">
    <property type="component" value="Chromosome 21"/>
</dbReference>
<gene>
    <name evidence="2" type="ORF">XNOV1_A016043</name>
</gene>
<feature type="compositionally biased region" description="Polar residues" evidence="1">
    <location>
        <begin position="227"/>
        <end position="236"/>
    </location>
</feature>
<reference evidence="2" key="1">
    <citation type="submission" date="2023-08" db="EMBL/GenBank/DDBJ databases">
        <authorList>
            <person name="Alioto T."/>
            <person name="Alioto T."/>
            <person name="Gomez Garrido J."/>
        </authorList>
    </citation>
    <scope>NUCLEOTIDE SEQUENCE</scope>
</reference>
<feature type="region of interest" description="Disordered" evidence="1">
    <location>
        <begin position="106"/>
        <end position="276"/>
    </location>
</feature>
<dbReference type="AlphaFoldDB" id="A0AAV1HBF3"/>
<accession>A0AAV1HBF3</accession>
<protein>
    <submittedName>
        <fullName evidence="2">Uncharacterized protein</fullName>
    </submittedName>
</protein>
<sequence length="276" mass="31888">MLKKNTPQVFDTQRLHSIDSLQINPSKAFVVRRLPRNPPLSDVRLSRRVKLRLKERLREKMRRAVVLLLCESVQRKKKKKKKTSDRRRLLTGTFAETDGSKTVFLPSMTEEMCQPSSARRIKRRASLSPFHAEPPTATAKEKKKRREREKKGHDYVGAAEPTAGGSDNQSKQRRILGTNEGEREEEEEGRRRGGEGGGEGRRRRRKRRGRTKEEKKEKKKEKRKNPCSYSSVQIQTRFHKLRRSRSNLNPDLGGCWSGGSHRVQRSEDGPLESLSL</sequence>
<evidence type="ECO:0000313" key="2">
    <source>
        <dbReference type="EMBL" id="CAJ1082781.1"/>
    </source>
</evidence>
<dbReference type="EMBL" id="OY660884">
    <property type="protein sequence ID" value="CAJ1082781.1"/>
    <property type="molecule type" value="Genomic_DNA"/>
</dbReference>
<organism evidence="2 3">
    <name type="scientific">Xyrichtys novacula</name>
    <name type="common">Pearly razorfish</name>
    <name type="synonym">Hemipteronotus novacula</name>
    <dbReference type="NCBI Taxonomy" id="13765"/>
    <lineage>
        <taxon>Eukaryota</taxon>
        <taxon>Metazoa</taxon>
        <taxon>Chordata</taxon>
        <taxon>Craniata</taxon>
        <taxon>Vertebrata</taxon>
        <taxon>Euteleostomi</taxon>
        <taxon>Actinopterygii</taxon>
        <taxon>Neopterygii</taxon>
        <taxon>Teleostei</taxon>
        <taxon>Neoteleostei</taxon>
        <taxon>Acanthomorphata</taxon>
        <taxon>Eupercaria</taxon>
        <taxon>Labriformes</taxon>
        <taxon>Labridae</taxon>
        <taxon>Xyrichtys</taxon>
    </lineage>
</organism>
<proteinExistence type="predicted"/>
<keyword evidence="3" id="KW-1185">Reference proteome</keyword>